<reference evidence="4" key="1">
    <citation type="journal article" date="2020" name="Stud. Mycol.">
        <title>101 Dothideomycetes genomes: a test case for predicting lifestyles and emergence of pathogens.</title>
        <authorList>
            <person name="Haridas S."/>
            <person name="Albert R."/>
            <person name="Binder M."/>
            <person name="Bloem J."/>
            <person name="Labutti K."/>
            <person name="Salamov A."/>
            <person name="Andreopoulos B."/>
            <person name="Baker S."/>
            <person name="Barry K."/>
            <person name="Bills G."/>
            <person name="Bluhm B."/>
            <person name="Cannon C."/>
            <person name="Castanera R."/>
            <person name="Culley D."/>
            <person name="Daum C."/>
            <person name="Ezra D."/>
            <person name="Gonzalez J."/>
            <person name="Henrissat B."/>
            <person name="Kuo A."/>
            <person name="Liang C."/>
            <person name="Lipzen A."/>
            <person name="Lutzoni F."/>
            <person name="Magnuson J."/>
            <person name="Mondo S."/>
            <person name="Nolan M."/>
            <person name="Ohm R."/>
            <person name="Pangilinan J."/>
            <person name="Park H.-J."/>
            <person name="Ramirez L."/>
            <person name="Alfaro M."/>
            <person name="Sun H."/>
            <person name="Tritt A."/>
            <person name="Yoshinaga Y."/>
            <person name="Zwiers L.-H."/>
            <person name="Turgeon B."/>
            <person name="Goodwin S."/>
            <person name="Spatafora J."/>
            <person name="Crous P."/>
            <person name="Grigoriev I."/>
        </authorList>
    </citation>
    <scope>NUCLEOTIDE SEQUENCE</scope>
    <source>
        <strain evidence="4">CBS 113389</strain>
    </source>
</reference>
<comment type="similarity">
    <text evidence="1">Belongs to the short-chain dehydrogenases/reductases (SDR) family.</text>
</comment>
<keyword evidence="2" id="KW-0521">NADP</keyword>
<dbReference type="InterPro" id="IPR002347">
    <property type="entry name" value="SDR_fam"/>
</dbReference>
<keyword evidence="3" id="KW-0560">Oxidoreductase</keyword>
<dbReference type="RefSeq" id="XP_033594488.1">
    <property type="nucleotide sequence ID" value="XM_033736456.1"/>
</dbReference>
<dbReference type="Gene3D" id="3.40.50.720">
    <property type="entry name" value="NAD(P)-binding Rossmann-like Domain"/>
    <property type="match status" value="1"/>
</dbReference>
<evidence type="ECO:0000256" key="2">
    <source>
        <dbReference type="ARBA" id="ARBA00022857"/>
    </source>
</evidence>
<evidence type="ECO:0000313" key="4">
    <source>
        <dbReference type="EMBL" id="KAF2487919.1"/>
    </source>
</evidence>
<dbReference type="SUPFAM" id="SSF51735">
    <property type="entry name" value="NAD(P)-binding Rossmann-fold domains"/>
    <property type="match status" value="1"/>
</dbReference>
<evidence type="ECO:0000256" key="3">
    <source>
        <dbReference type="ARBA" id="ARBA00023002"/>
    </source>
</evidence>
<dbReference type="PANTHER" id="PTHR42760:SF133">
    <property type="entry name" value="3-OXOACYL-[ACYL-CARRIER-PROTEIN] REDUCTASE"/>
    <property type="match status" value="1"/>
</dbReference>
<dbReference type="PROSITE" id="PS00061">
    <property type="entry name" value="ADH_SHORT"/>
    <property type="match status" value="1"/>
</dbReference>
<dbReference type="InterPro" id="IPR036291">
    <property type="entry name" value="NAD(P)-bd_dom_sf"/>
</dbReference>
<dbReference type="PRINTS" id="PR00080">
    <property type="entry name" value="SDRFAMILY"/>
</dbReference>
<evidence type="ECO:0000313" key="5">
    <source>
        <dbReference type="Proteomes" id="UP000799767"/>
    </source>
</evidence>
<protein>
    <submittedName>
        <fullName evidence="4">Uncharacterized protein</fullName>
    </submittedName>
</protein>
<keyword evidence="5" id="KW-1185">Reference proteome</keyword>
<dbReference type="Pfam" id="PF13561">
    <property type="entry name" value="adh_short_C2"/>
    <property type="match status" value="1"/>
</dbReference>
<dbReference type="OrthoDB" id="5840532at2759"/>
<accession>A0A6A6Q7A6</accession>
<dbReference type="PRINTS" id="PR00081">
    <property type="entry name" value="GDHRDH"/>
</dbReference>
<gene>
    <name evidence="4" type="ORF">BDY17DRAFT_320429</name>
</gene>
<proteinExistence type="inferred from homology"/>
<dbReference type="PANTHER" id="PTHR42760">
    <property type="entry name" value="SHORT-CHAIN DEHYDROGENASES/REDUCTASES FAMILY MEMBER"/>
    <property type="match status" value="1"/>
</dbReference>
<name>A0A6A6Q7A6_9PEZI</name>
<sequence>MASPTTRNFLITGAGRGIGRGLSRLLLQRGHRVLLVDYNDEELTHTTSQLSQTHKAGADFDSLNCNVRSPSDILSAVEKAKTLFSGHLDCLINNAASTSGVGGTPLSALSLADWNTSIETNLTAPMLMSQACLPLLRKSPARPHGGSIVHISSTRAVMSEPHNEPYSATKAGLLGLSQAMAVSLAEDGVRSNALLLGWINVTNECKDADARGQKWEEGLTAEDQAWHLTGRVGRVDDVLRAVEYLVEAEFASGTEVVVDGGVTRKMVYPE</sequence>
<evidence type="ECO:0000256" key="1">
    <source>
        <dbReference type="ARBA" id="ARBA00006484"/>
    </source>
</evidence>
<dbReference type="GO" id="GO:0016616">
    <property type="term" value="F:oxidoreductase activity, acting on the CH-OH group of donors, NAD or NADP as acceptor"/>
    <property type="evidence" value="ECO:0007669"/>
    <property type="project" value="TreeGrafter"/>
</dbReference>
<dbReference type="GeneID" id="54477458"/>
<dbReference type="AlphaFoldDB" id="A0A6A6Q7A6"/>
<dbReference type="EMBL" id="MU001631">
    <property type="protein sequence ID" value="KAF2487919.1"/>
    <property type="molecule type" value="Genomic_DNA"/>
</dbReference>
<dbReference type="Proteomes" id="UP000799767">
    <property type="component" value="Unassembled WGS sequence"/>
</dbReference>
<dbReference type="InterPro" id="IPR020904">
    <property type="entry name" value="Sc_DH/Rdtase_CS"/>
</dbReference>
<organism evidence="4 5">
    <name type="scientific">Neohortaea acidophila</name>
    <dbReference type="NCBI Taxonomy" id="245834"/>
    <lineage>
        <taxon>Eukaryota</taxon>
        <taxon>Fungi</taxon>
        <taxon>Dikarya</taxon>
        <taxon>Ascomycota</taxon>
        <taxon>Pezizomycotina</taxon>
        <taxon>Dothideomycetes</taxon>
        <taxon>Dothideomycetidae</taxon>
        <taxon>Mycosphaerellales</taxon>
        <taxon>Teratosphaeriaceae</taxon>
        <taxon>Neohortaea</taxon>
    </lineage>
</organism>
<dbReference type="CDD" id="cd05233">
    <property type="entry name" value="SDR_c"/>
    <property type="match status" value="1"/>
</dbReference>